<dbReference type="AlphaFoldDB" id="H5USB7"/>
<sequence>MFAAVQGVFAAVQGVFAAVQGVFAAVQGVFALVGGATAGFLLDRSVPTLVALVALSQVVAAALLLRTMSARARR</sequence>
<dbReference type="Proteomes" id="UP000004367">
    <property type="component" value="Unassembled WGS sequence"/>
</dbReference>
<organism evidence="2 3">
    <name type="scientific">Mobilicoccus pelagius NBRC 104925</name>
    <dbReference type="NCBI Taxonomy" id="1089455"/>
    <lineage>
        <taxon>Bacteria</taxon>
        <taxon>Bacillati</taxon>
        <taxon>Actinomycetota</taxon>
        <taxon>Actinomycetes</taxon>
        <taxon>Micrococcales</taxon>
        <taxon>Dermatophilaceae</taxon>
        <taxon>Mobilicoccus</taxon>
    </lineage>
</organism>
<dbReference type="RefSeq" id="WP_009482523.1">
    <property type="nucleotide sequence ID" value="NZ_BAFE01000056.1"/>
</dbReference>
<keyword evidence="1" id="KW-1133">Transmembrane helix</keyword>
<evidence type="ECO:0000313" key="2">
    <source>
        <dbReference type="EMBL" id="GAB48625.1"/>
    </source>
</evidence>
<name>H5USB7_9MICO</name>
<keyword evidence="1" id="KW-0812">Transmembrane</keyword>
<accession>H5USB7</accession>
<reference evidence="2 3" key="1">
    <citation type="submission" date="2012-02" db="EMBL/GenBank/DDBJ databases">
        <title>Whole genome shotgun sequence of Mobilicoccus pelagius NBRC 104925.</title>
        <authorList>
            <person name="Yoshida Y."/>
            <person name="Hosoyama A."/>
            <person name="Tsuchikane K."/>
            <person name="Katsumata H."/>
            <person name="Yamazaki S."/>
            <person name="Fujita N."/>
        </authorList>
    </citation>
    <scope>NUCLEOTIDE SEQUENCE [LARGE SCALE GENOMIC DNA]</scope>
    <source>
        <strain evidence="2 3">NBRC 104925</strain>
    </source>
</reference>
<comment type="caution">
    <text evidence="2">The sequence shown here is derived from an EMBL/GenBank/DDBJ whole genome shotgun (WGS) entry which is preliminary data.</text>
</comment>
<evidence type="ECO:0000256" key="1">
    <source>
        <dbReference type="SAM" id="Phobius"/>
    </source>
</evidence>
<proteinExistence type="predicted"/>
<feature type="transmembrane region" description="Helical" evidence="1">
    <location>
        <begin position="48"/>
        <end position="65"/>
    </location>
</feature>
<dbReference type="EMBL" id="BAFE01000056">
    <property type="protein sequence ID" value="GAB48625.1"/>
    <property type="molecule type" value="Genomic_DNA"/>
</dbReference>
<gene>
    <name evidence="2" type="ORF">MOPEL_078_00140</name>
</gene>
<keyword evidence="1" id="KW-0472">Membrane</keyword>
<protein>
    <submittedName>
        <fullName evidence="2">Putative major facilitator superfamily transporter</fullName>
    </submittedName>
</protein>
<keyword evidence="3" id="KW-1185">Reference proteome</keyword>
<evidence type="ECO:0000313" key="3">
    <source>
        <dbReference type="Proteomes" id="UP000004367"/>
    </source>
</evidence>